<keyword evidence="1" id="KW-0812">Transmembrane</keyword>
<dbReference type="Proteomes" id="UP000236291">
    <property type="component" value="Unassembled WGS sequence"/>
</dbReference>
<gene>
    <name evidence="2" type="ORF">L195_g052413</name>
</gene>
<accession>A0A2K3K4Z6</accession>
<reference evidence="2 3" key="2">
    <citation type="journal article" date="2017" name="Front. Plant Sci.">
        <title>Gene Classification and Mining of Molecular Markers Useful in Red Clover (Trifolium pratense) Breeding.</title>
        <authorList>
            <person name="Istvanek J."/>
            <person name="Dluhosova J."/>
            <person name="Dluhos P."/>
            <person name="Patkova L."/>
            <person name="Nedelnik J."/>
            <person name="Repkova J."/>
        </authorList>
    </citation>
    <scope>NUCLEOTIDE SEQUENCE [LARGE SCALE GENOMIC DNA]</scope>
    <source>
        <strain evidence="3">cv. Tatra</strain>
        <tissue evidence="2">Young leaves</tissue>
    </source>
</reference>
<organism evidence="2 3">
    <name type="scientific">Trifolium pratense</name>
    <name type="common">Red clover</name>
    <dbReference type="NCBI Taxonomy" id="57577"/>
    <lineage>
        <taxon>Eukaryota</taxon>
        <taxon>Viridiplantae</taxon>
        <taxon>Streptophyta</taxon>
        <taxon>Embryophyta</taxon>
        <taxon>Tracheophyta</taxon>
        <taxon>Spermatophyta</taxon>
        <taxon>Magnoliopsida</taxon>
        <taxon>eudicotyledons</taxon>
        <taxon>Gunneridae</taxon>
        <taxon>Pentapetalae</taxon>
        <taxon>rosids</taxon>
        <taxon>fabids</taxon>
        <taxon>Fabales</taxon>
        <taxon>Fabaceae</taxon>
        <taxon>Papilionoideae</taxon>
        <taxon>50 kb inversion clade</taxon>
        <taxon>NPAAA clade</taxon>
        <taxon>Hologalegina</taxon>
        <taxon>IRL clade</taxon>
        <taxon>Trifolieae</taxon>
        <taxon>Trifolium</taxon>
    </lineage>
</organism>
<keyword evidence="1" id="KW-1133">Transmembrane helix</keyword>
<evidence type="ECO:0000313" key="3">
    <source>
        <dbReference type="Proteomes" id="UP000236291"/>
    </source>
</evidence>
<keyword evidence="1" id="KW-0472">Membrane</keyword>
<sequence>SSVGVLLQFVFGVLFAGLLENMRGTAGLVWKMAEECLG</sequence>
<protein>
    <submittedName>
        <fullName evidence="2">Uncharacterized protein</fullName>
    </submittedName>
</protein>
<evidence type="ECO:0000313" key="2">
    <source>
        <dbReference type="EMBL" id="PNX61358.1"/>
    </source>
</evidence>
<name>A0A2K3K4Z6_TRIPR</name>
<dbReference type="AlphaFoldDB" id="A0A2K3K4Z6"/>
<feature type="transmembrane region" description="Helical" evidence="1">
    <location>
        <begin position="6"/>
        <end position="22"/>
    </location>
</feature>
<proteinExistence type="predicted"/>
<comment type="caution">
    <text evidence="2">The sequence shown here is derived from an EMBL/GenBank/DDBJ whole genome shotgun (WGS) entry which is preliminary data.</text>
</comment>
<evidence type="ECO:0000256" key="1">
    <source>
        <dbReference type="SAM" id="Phobius"/>
    </source>
</evidence>
<feature type="non-terminal residue" evidence="2">
    <location>
        <position position="1"/>
    </location>
</feature>
<reference evidence="2 3" key="1">
    <citation type="journal article" date="2014" name="Am. J. Bot.">
        <title>Genome assembly and annotation for red clover (Trifolium pratense; Fabaceae).</title>
        <authorList>
            <person name="Istvanek J."/>
            <person name="Jaros M."/>
            <person name="Krenek A."/>
            <person name="Repkova J."/>
        </authorList>
    </citation>
    <scope>NUCLEOTIDE SEQUENCE [LARGE SCALE GENOMIC DNA]</scope>
    <source>
        <strain evidence="3">cv. Tatra</strain>
        <tissue evidence="2">Young leaves</tissue>
    </source>
</reference>
<dbReference type="EMBL" id="ASHM01085011">
    <property type="protein sequence ID" value="PNX61358.1"/>
    <property type="molecule type" value="Genomic_DNA"/>
</dbReference>